<name>A0ABV4CRQ5_9BACT</name>
<protein>
    <submittedName>
        <fullName evidence="13">TonB-dependent receptor</fullName>
    </submittedName>
</protein>
<keyword evidence="3 8" id="KW-1134">Transmembrane beta strand</keyword>
<dbReference type="InterPro" id="IPR008969">
    <property type="entry name" value="CarboxyPept-like_regulatory"/>
</dbReference>
<comment type="similarity">
    <text evidence="8 9">Belongs to the TonB-dependent receptor family.</text>
</comment>
<organism evidence="13 14">
    <name type="scientific">Heminiphilus faecis</name>
    <dbReference type="NCBI Taxonomy" id="2601703"/>
    <lineage>
        <taxon>Bacteria</taxon>
        <taxon>Pseudomonadati</taxon>
        <taxon>Bacteroidota</taxon>
        <taxon>Bacteroidia</taxon>
        <taxon>Bacteroidales</taxon>
        <taxon>Muribaculaceae</taxon>
        <taxon>Heminiphilus</taxon>
    </lineage>
</organism>
<dbReference type="EMBL" id="JBCLPP010000001">
    <property type="protein sequence ID" value="MEY8244063.1"/>
    <property type="molecule type" value="Genomic_DNA"/>
</dbReference>
<comment type="caution">
    <text evidence="13">The sequence shown here is derived from an EMBL/GenBank/DDBJ whole genome shotgun (WGS) entry which is preliminary data.</text>
</comment>
<dbReference type="Gene3D" id="2.170.130.10">
    <property type="entry name" value="TonB-dependent receptor, plug domain"/>
    <property type="match status" value="1"/>
</dbReference>
<evidence type="ECO:0000259" key="11">
    <source>
        <dbReference type="Pfam" id="PF00593"/>
    </source>
</evidence>
<dbReference type="Gene3D" id="2.40.170.20">
    <property type="entry name" value="TonB-dependent receptor, beta-barrel domain"/>
    <property type="match status" value="1"/>
</dbReference>
<dbReference type="NCBIfam" id="TIGR04057">
    <property type="entry name" value="SusC_RagA_signa"/>
    <property type="match status" value="1"/>
</dbReference>
<sequence>MKVIRSLILLLLLVAQGTLSLAAQNREVTGTVLDTMDEPLAGVTVMEAGTTNGCMTDLDGKFSIKVAADATVTLNFSYVGFTPQSVKVAPGDNALHIVMKEDAVMLEETVVIGYGTQKKVNLTGAVASVSSKDLENRVAHSVTDMLQGSVAGLNITTSSGVPGQEAAINVRGTTSINQTNPLVLIDGVEGSLDRVNPSDVESISVIKDASAAAVYGARAAFGVILVTTKAGSEKDGKATVRYSGRYGWEEPTTSTDYETRGYWSIYTVNLFQRTTSGSNLVNYTDYDMQQLLARVNDKTEHPDRPWVVEDTRGGRRQWVYYGNYDWWHTLYKDKHPTTQHNVSFSGGTKDIKYYLSGGIDYRKGILRANPDVFRRYNLRSKIDFRISKHATMSNNTSFFSSQYDFQGDGSIENTLQYSARHAYPIFPTKNPDGSWLYSTPYMSYKVGNGRHIFTEAGTHRNKNRRTEFVNTTRLVITPIKQLSITGDFTYRFYQSRNTSRSQPFQYREYPDGPIGEYNTGAGENRLDETANTRNYFSYNVYATYTDSFNESHNVTATVGYNYETLKIKNLGVAAGNLSSSSLDDLDLATGPASSGNYKGGQNEYSLSGIFGRVNYDYQGRYLAEISGRYDGTSRFASGNRWGFFPSGSVGWRISEEQFFSPLRNVVDNLKLRLSYGSLGNQNVDSYYTFLRLVSIKDFAGFSFGGDLPSKYSSLGAPIASDLTWEKANQWNLGIDYSMFNNRFTLTADVYVRDTKDMLTAGIALPSVYGADVPKMNTADLRTKGYELAVQWRDNFQLFGKRLDYNVGFNISDYRAEITRYDNPEKSFAKDYYKGMRLGEIWGYVTDGLYATDEEAAEYTKNLTFDSNFTGNLPTGWKAGDVKFVDLDGDGHIGKGGDTANDPGDRKVLGNSLPSLSYGITAGIRYCGFDVSAFFQGTGNHYWYPGGWVMSFWGSYGQPYSSFLPKDFLQNCWSEDNPDAYFPRPRSNISTGGYLRQACANDRYLQNIRYLRFKNLTVGYTLPENWTKKICLDNVRVYFSGENLCYWSPLKKNTKYLDPERAFTRAENTDDSALDNCYYPWQKTFMFGLDITF</sequence>
<dbReference type="Pfam" id="PF07715">
    <property type="entry name" value="Plug"/>
    <property type="match status" value="1"/>
</dbReference>
<evidence type="ECO:0000256" key="2">
    <source>
        <dbReference type="ARBA" id="ARBA00022448"/>
    </source>
</evidence>
<keyword evidence="10" id="KW-0732">Signal</keyword>
<dbReference type="SUPFAM" id="SSF56935">
    <property type="entry name" value="Porins"/>
    <property type="match status" value="1"/>
</dbReference>
<feature type="signal peptide" evidence="10">
    <location>
        <begin position="1"/>
        <end position="22"/>
    </location>
</feature>
<evidence type="ECO:0000256" key="9">
    <source>
        <dbReference type="RuleBase" id="RU003357"/>
    </source>
</evidence>
<dbReference type="InterPro" id="IPR023997">
    <property type="entry name" value="TonB-dep_OMP_SusC/RagA_CS"/>
</dbReference>
<evidence type="ECO:0000256" key="6">
    <source>
        <dbReference type="ARBA" id="ARBA00023136"/>
    </source>
</evidence>
<dbReference type="InterPro" id="IPR039426">
    <property type="entry name" value="TonB-dep_rcpt-like"/>
</dbReference>
<keyword evidence="7 8" id="KW-0998">Cell outer membrane</keyword>
<evidence type="ECO:0000256" key="8">
    <source>
        <dbReference type="PROSITE-ProRule" id="PRU01360"/>
    </source>
</evidence>
<evidence type="ECO:0000256" key="7">
    <source>
        <dbReference type="ARBA" id="ARBA00023237"/>
    </source>
</evidence>
<keyword evidence="5 9" id="KW-0798">TonB box</keyword>
<evidence type="ECO:0000256" key="5">
    <source>
        <dbReference type="ARBA" id="ARBA00023077"/>
    </source>
</evidence>
<dbReference type="PROSITE" id="PS52016">
    <property type="entry name" value="TONB_DEPENDENT_REC_3"/>
    <property type="match status" value="1"/>
</dbReference>
<keyword evidence="14" id="KW-1185">Reference proteome</keyword>
<dbReference type="InterPro" id="IPR012910">
    <property type="entry name" value="Plug_dom"/>
</dbReference>
<dbReference type="Gene3D" id="2.60.40.1120">
    <property type="entry name" value="Carboxypeptidase-like, regulatory domain"/>
    <property type="match status" value="1"/>
</dbReference>
<dbReference type="RefSeq" id="WP_121697872.1">
    <property type="nucleotide sequence ID" value="NZ_JBCLPP010000001.1"/>
</dbReference>
<keyword evidence="2 8" id="KW-0813">Transport</keyword>
<keyword evidence="4 8" id="KW-0812">Transmembrane</keyword>
<evidence type="ECO:0000256" key="3">
    <source>
        <dbReference type="ARBA" id="ARBA00022452"/>
    </source>
</evidence>
<feature type="domain" description="TonB-dependent receptor-like beta-barrel" evidence="11">
    <location>
        <begin position="429"/>
        <end position="928"/>
    </location>
</feature>
<proteinExistence type="inferred from homology"/>
<feature type="domain" description="TonB-dependent receptor plug" evidence="12">
    <location>
        <begin position="119"/>
        <end position="223"/>
    </location>
</feature>
<evidence type="ECO:0000313" key="14">
    <source>
        <dbReference type="Proteomes" id="UP001565200"/>
    </source>
</evidence>
<dbReference type="NCBIfam" id="TIGR04056">
    <property type="entry name" value="OMP_RagA_SusC"/>
    <property type="match status" value="1"/>
</dbReference>
<comment type="subcellular location">
    <subcellularLocation>
        <location evidence="1 8">Cell outer membrane</location>
        <topology evidence="1 8">Multi-pass membrane protein</topology>
    </subcellularLocation>
</comment>
<dbReference type="Pfam" id="PF13715">
    <property type="entry name" value="CarbopepD_reg_2"/>
    <property type="match status" value="1"/>
</dbReference>
<dbReference type="InterPro" id="IPR037066">
    <property type="entry name" value="Plug_dom_sf"/>
</dbReference>
<accession>A0ABV4CRQ5</accession>
<evidence type="ECO:0000313" key="13">
    <source>
        <dbReference type="EMBL" id="MEY8244063.1"/>
    </source>
</evidence>
<dbReference type="InterPro" id="IPR000531">
    <property type="entry name" value="Beta-barrel_TonB"/>
</dbReference>
<keyword evidence="6 8" id="KW-0472">Membrane</keyword>
<reference evidence="13 14" key="1">
    <citation type="submission" date="2024-03" db="EMBL/GenBank/DDBJ databases">
        <title>Mouse gut bacterial collection (mGBC) of GemPharmatech.</title>
        <authorList>
            <person name="He Y."/>
            <person name="Dong L."/>
            <person name="Wu D."/>
            <person name="Gao X."/>
            <person name="Lin Z."/>
        </authorList>
    </citation>
    <scope>NUCLEOTIDE SEQUENCE [LARGE SCALE GENOMIC DNA]</scope>
    <source>
        <strain evidence="13 14">54-13</strain>
    </source>
</reference>
<dbReference type="Proteomes" id="UP001565200">
    <property type="component" value="Unassembled WGS sequence"/>
</dbReference>
<dbReference type="InterPro" id="IPR023996">
    <property type="entry name" value="TonB-dep_OMP_SusC/RagA"/>
</dbReference>
<evidence type="ECO:0000259" key="12">
    <source>
        <dbReference type="Pfam" id="PF07715"/>
    </source>
</evidence>
<dbReference type="InterPro" id="IPR036942">
    <property type="entry name" value="Beta-barrel_TonB_sf"/>
</dbReference>
<dbReference type="SUPFAM" id="SSF49464">
    <property type="entry name" value="Carboxypeptidase regulatory domain-like"/>
    <property type="match status" value="1"/>
</dbReference>
<keyword evidence="13" id="KW-0675">Receptor</keyword>
<feature type="chain" id="PRO_5046122331" evidence="10">
    <location>
        <begin position="23"/>
        <end position="1092"/>
    </location>
</feature>
<evidence type="ECO:0000256" key="4">
    <source>
        <dbReference type="ARBA" id="ARBA00022692"/>
    </source>
</evidence>
<evidence type="ECO:0000256" key="1">
    <source>
        <dbReference type="ARBA" id="ARBA00004571"/>
    </source>
</evidence>
<gene>
    <name evidence="13" type="ORF">AAK873_00350</name>
</gene>
<dbReference type="Pfam" id="PF00593">
    <property type="entry name" value="TonB_dep_Rec_b-barrel"/>
    <property type="match status" value="1"/>
</dbReference>
<evidence type="ECO:0000256" key="10">
    <source>
        <dbReference type="SAM" id="SignalP"/>
    </source>
</evidence>